<comment type="caution">
    <text evidence="3">The sequence shown here is derived from an EMBL/GenBank/DDBJ whole genome shotgun (WGS) entry which is preliminary data.</text>
</comment>
<reference evidence="3 4" key="1">
    <citation type="submission" date="2020-08" db="EMBL/GenBank/DDBJ databases">
        <title>Sequencing the genomes of 1000 actinobacteria strains.</title>
        <authorList>
            <person name="Klenk H.-P."/>
        </authorList>
    </citation>
    <scope>NUCLEOTIDE SEQUENCE [LARGE SCALE GENOMIC DNA]</scope>
    <source>
        <strain evidence="3 4">DSM 23974</strain>
    </source>
</reference>
<dbReference type="InterPro" id="IPR050965">
    <property type="entry name" value="UPF0336/Enoyl-CoA_hydratase"/>
</dbReference>
<dbReference type="PANTHER" id="PTHR43437:SF3">
    <property type="entry name" value="HYDROXYACYL-THIOESTER DEHYDRATASE TYPE 2, MITOCHONDRIAL"/>
    <property type="match status" value="1"/>
</dbReference>
<dbReference type="GO" id="GO:0019171">
    <property type="term" value="F:(3R)-hydroxyacyl-[acyl-carrier-protein] dehydratase activity"/>
    <property type="evidence" value="ECO:0007669"/>
    <property type="project" value="TreeGrafter"/>
</dbReference>
<evidence type="ECO:0000256" key="1">
    <source>
        <dbReference type="HAMAP-Rule" id="MF_00799"/>
    </source>
</evidence>
<organism evidence="3 4">
    <name type="scientific">Micrococcus cohnii</name>
    <dbReference type="NCBI Taxonomy" id="993416"/>
    <lineage>
        <taxon>Bacteria</taxon>
        <taxon>Bacillati</taxon>
        <taxon>Actinomycetota</taxon>
        <taxon>Actinomycetes</taxon>
        <taxon>Micrococcales</taxon>
        <taxon>Micrococcaceae</taxon>
        <taxon>Micrococcus</taxon>
    </lineage>
</organism>
<dbReference type="Pfam" id="PF13452">
    <property type="entry name" value="FAS1_DH_region"/>
    <property type="match status" value="1"/>
</dbReference>
<dbReference type="SUPFAM" id="SSF54637">
    <property type="entry name" value="Thioesterase/thiol ester dehydrase-isomerase"/>
    <property type="match status" value="1"/>
</dbReference>
<dbReference type="Gene3D" id="3.10.129.10">
    <property type="entry name" value="Hotdog Thioesterase"/>
    <property type="match status" value="1"/>
</dbReference>
<evidence type="ECO:0000313" key="3">
    <source>
        <dbReference type="EMBL" id="MBB4735767.1"/>
    </source>
</evidence>
<evidence type="ECO:0000313" key="4">
    <source>
        <dbReference type="Proteomes" id="UP000540191"/>
    </source>
</evidence>
<dbReference type="InterPro" id="IPR029069">
    <property type="entry name" value="HotDog_dom_sf"/>
</dbReference>
<accession>A0A7W7M3L2</accession>
<dbReference type="PANTHER" id="PTHR43437">
    <property type="entry name" value="HYDROXYACYL-THIOESTER DEHYDRATASE TYPE 2, MITOCHONDRIAL-RELATED"/>
    <property type="match status" value="1"/>
</dbReference>
<sequence>MSVNPDAAGREYPPAPPYQVGREAIVDFAAAVKATHPAHRDPQAARALGYADVVAPPTFAVVIAQRAEAAVVADPEVGIDFTRVVHAEERFTHARPIVAGDSITATVSVASVKSLGGNAMVTTVTEMTDADGEPVATVTSTLLVRAEDEQEDA</sequence>
<comment type="similarity">
    <text evidence="1">Belongs to the UPF0336 family.</text>
</comment>
<dbReference type="Proteomes" id="UP000540191">
    <property type="component" value="Unassembled WGS sequence"/>
</dbReference>
<dbReference type="PIRSF" id="PIRSF018072">
    <property type="entry name" value="UCP018072"/>
    <property type="match status" value="1"/>
</dbReference>
<proteinExistence type="inferred from homology"/>
<dbReference type="EMBL" id="JACHNA010000001">
    <property type="protein sequence ID" value="MBB4735767.1"/>
    <property type="molecule type" value="Genomic_DNA"/>
</dbReference>
<dbReference type="HAMAP" id="MF_00799">
    <property type="entry name" value="UPF0336"/>
    <property type="match status" value="1"/>
</dbReference>
<dbReference type="InterPro" id="IPR016709">
    <property type="entry name" value="HadA-like"/>
</dbReference>
<dbReference type="CDD" id="cd03441">
    <property type="entry name" value="R_hydratase_like"/>
    <property type="match status" value="1"/>
</dbReference>
<protein>
    <recommendedName>
        <fullName evidence="1">UPF0336 protein HDA30_001275</fullName>
    </recommendedName>
</protein>
<evidence type="ECO:0000259" key="2">
    <source>
        <dbReference type="Pfam" id="PF13452"/>
    </source>
</evidence>
<dbReference type="GO" id="GO:0006633">
    <property type="term" value="P:fatty acid biosynthetic process"/>
    <property type="evidence" value="ECO:0007669"/>
    <property type="project" value="TreeGrafter"/>
</dbReference>
<gene>
    <name evidence="3" type="ORF">HDA30_001275</name>
</gene>
<dbReference type="RefSeq" id="WP_158496539.1">
    <property type="nucleotide sequence ID" value="NZ_JACHNA010000001.1"/>
</dbReference>
<dbReference type="InterPro" id="IPR039569">
    <property type="entry name" value="FAS1-like_DH_region"/>
</dbReference>
<keyword evidence="4" id="KW-1185">Reference proteome</keyword>
<feature type="domain" description="FAS1-like dehydratase" evidence="2">
    <location>
        <begin position="9"/>
        <end position="137"/>
    </location>
</feature>
<dbReference type="AlphaFoldDB" id="A0A7W7M3L2"/>
<name>A0A7W7M3L2_9MICC</name>